<gene>
    <name evidence="2" type="ORF">ACERK3_07075</name>
</gene>
<reference evidence="2 3" key="1">
    <citation type="submission" date="2024-08" db="EMBL/GenBank/DDBJ databases">
        <title>Whole-genome sequencing of halo(alkali)philic microorganisms from hypersaline lakes.</title>
        <authorList>
            <person name="Sorokin D.Y."/>
            <person name="Merkel A.Y."/>
            <person name="Messina E."/>
            <person name="Yakimov M."/>
        </authorList>
    </citation>
    <scope>NUCLEOTIDE SEQUENCE [LARGE SCALE GENOMIC DNA]</scope>
    <source>
        <strain evidence="2 3">AB-hyl4</strain>
    </source>
</reference>
<comment type="caution">
    <text evidence="2">The sequence shown here is derived from an EMBL/GenBank/DDBJ whole genome shotgun (WGS) entry which is preliminary data.</text>
</comment>
<protein>
    <recommendedName>
        <fullName evidence="4">Glycoside hydrolase 123 C-terminal domain-containing protein</fullName>
    </recommendedName>
</protein>
<keyword evidence="1" id="KW-0812">Transmembrane</keyword>
<feature type="transmembrane region" description="Helical" evidence="1">
    <location>
        <begin position="27"/>
        <end position="52"/>
    </location>
</feature>
<name>A0ABV4U412_9BACT</name>
<keyword evidence="1" id="KW-0472">Membrane</keyword>
<sequence length="795" mass="89697">MQETELGKILSSFKDVCLMKMCLLKRVAATAVIIPIVFAAGGVQSFAEIIWFDGTRSDAPPRGYLLTDNEDYWGDAILTGVEYAYEAEPGSPPDDRPDRLGRRGRILLNGNRGVDVRPGQNKSVGMNEGDPLVVVFDFKRRCTFAEWNIITPTQRVAISLEMRSSEEEPWEKVFEQSIETSPTALLHRLKLPDEPGGRYVRLTVQSPDTTLLNEVLAWGDAEVSDETPEIYTPAVEHEYPVGIAFETVPGASKSTVSDRESFYWVQSLGSDHRKQDAVWAKVPAWSSISHEPMLPDADRVNQPVHMVMARNETEATALVLRNTLVNNAREVRVRLDPLKTVDGDTAEGIEANLGVFGVIGDPSFGNNLGPIFEEDNLLGGSLMRKYLLNGAHISNFPHVTLSPSGGAVFWLSVTTDGVEPGIYKTHLYVEGNERVPVNVEVLDVTLPMPFAHVKTYSYNRTTMFPFEYADRLERDIAYALDSGISDWSDVEYIDLIREMASDRGMRLMFDLGMLIPWTPDYVGMIYQSRWTQESDFPDDARERIAEAVEERVARAEELGLSYDQWYGKTGDEPKESNIGGVAYAARVIKETDPRVNIYVNPAYWAGYDHGGVADDVTVARGLQGWYDEHVDLSMPLMLLVRDRPKAMEAFAAPRLVNSYYYVSGHLDRSEHAVEIQKYRRMAWNSYTLGFNGWAFYAWYSPRANPWNHHDRNPPGEGLQEPSDYQMVYPGPRGVIRTRHSEALREGWEDWRLLHLLKKQGQLELVEQLLDAYQSGDAPHDLREQALRASATTRQN</sequence>
<evidence type="ECO:0000313" key="3">
    <source>
        <dbReference type="Proteomes" id="UP001575105"/>
    </source>
</evidence>
<accession>A0ABV4U412</accession>
<proteinExistence type="predicted"/>
<dbReference type="EMBL" id="JBGUBD010000004">
    <property type="protein sequence ID" value="MFA9478057.1"/>
    <property type="molecule type" value="Genomic_DNA"/>
</dbReference>
<keyword evidence="1" id="KW-1133">Transmembrane helix</keyword>
<organism evidence="2 3">
    <name type="scientific">Natronomicrosphaera hydrolytica</name>
    <dbReference type="NCBI Taxonomy" id="3242702"/>
    <lineage>
        <taxon>Bacteria</taxon>
        <taxon>Pseudomonadati</taxon>
        <taxon>Planctomycetota</taxon>
        <taxon>Phycisphaerae</taxon>
        <taxon>Phycisphaerales</taxon>
        <taxon>Phycisphaeraceae</taxon>
        <taxon>Natronomicrosphaera</taxon>
    </lineage>
</organism>
<evidence type="ECO:0000313" key="2">
    <source>
        <dbReference type="EMBL" id="MFA9478057.1"/>
    </source>
</evidence>
<dbReference type="RefSeq" id="WP_425344985.1">
    <property type="nucleotide sequence ID" value="NZ_JBGUBD010000004.1"/>
</dbReference>
<evidence type="ECO:0008006" key="4">
    <source>
        <dbReference type="Google" id="ProtNLM"/>
    </source>
</evidence>
<dbReference type="Proteomes" id="UP001575105">
    <property type="component" value="Unassembled WGS sequence"/>
</dbReference>
<evidence type="ECO:0000256" key="1">
    <source>
        <dbReference type="SAM" id="Phobius"/>
    </source>
</evidence>
<keyword evidence="3" id="KW-1185">Reference proteome</keyword>